<accession>A0AAD2HFI4</accession>
<evidence type="ECO:0000313" key="2">
    <source>
        <dbReference type="EMBL" id="CAK5267569.1"/>
    </source>
</evidence>
<keyword evidence="4" id="KW-1185">Reference proteome</keyword>
<dbReference type="AlphaFoldDB" id="A0AAD2HFI4"/>
<dbReference type="EMBL" id="CAVNYO010000399">
    <property type="protein sequence ID" value="CAK5273961.1"/>
    <property type="molecule type" value="Genomic_DNA"/>
</dbReference>
<feature type="non-terminal residue" evidence="3">
    <location>
        <position position="81"/>
    </location>
</feature>
<name>A0AAD2HFI4_9AGAR</name>
<evidence type="ECO:0000256" key="1">
    <source>
        <dbReference type="SAM" id="MobiDB-lite"/>
    </source>
</evidence>
<proteinExistence type="predicted"/>
<evidence type="ECO:0000313" key="4">
    <source>
        <dbReference type="Proteomes" id="UP001295794"/>
    </source>
</evidence>
<organism evidence="3 4">
    <name type="scientific">Mycena citricolor</name>
    <dbReference type="NCBI Taxonomy" id="2018698"/>
    <lineage>
        <taxon>Eukaryota</taxon>
        <taxon>Fungi</taxon>
        <taxon>Dikarya</taxon>
        <taxon>Basidiomycota</taxon>
        <taxon>Agaricomycotina</taxon>
        <taxon>Agaricomycetes</taxon>
        <taxon>Agaricomycetidae</taxon>
        <taxon>Agaricales</taxon>
        <taxon>Marasmiineae</taxon>
        <taxon>Mycenaceae</taxon>
        <taxon>Mycena</taxon>
    </lineage>
</organism>
<feature type="region of interest" description="Disordered" evidence="1">
    <location>
        <begin position="1"/>
        <end position="60"/>
    </location>
</feature>
<dbReference type="Proteomes" id="UP001295794">
    <property type="component" value="Unassembled WGS sequence"/>
</dbReference>
<gene>
    <name evidence="2" type="ORF">MYCIT1_LOCUS10196</name>
    <name evidence="3" type="ORF">MYCIT1_LOCUS20816</name>
</gene>
<dbReference type="EMBL" id="CAVNYO010000127">
    <property type="protein sequence ID" value="CAK5267569.1"/>
    <property type="molecule type" value="Genomic_DNA"/>
</dbReference>
<evidence type="ECO:0000313" key="3">
    <source>
        <dbReference type="EMBL" id="CAK5273961.1"/>
    </source>
</evidence>
<protein>
    <submittedName>
        <fullName evidence="3">Uncharacterized protein</fullName>
    </submittedName>
</protein>
<comment type="caution">
    <text evidence="3">The sequence shown here is derived from an EMBL/GenBank/DDBJ whole genome shotgun (WGS) entry which is preliminary data.</text>
</comment>
<reference evidence="3" key="1">
    <citation type="submission" date="2023-11" db="EMBL/GenBank/DDBJ databases">
        <authorList>
            <person name="De Vega J J."/>
            <person name="De Vega J J."/>
        </authorList>
    </citation>
    <scope>NUCLEOTIDE SEQUENCE</scope>
</reference>
<sequence length="81" mass="9290">MRLGQSNAPAHGAERWLSPAATSSERYERNRDGMQGSSSSSRSYRTMEQEAHRTRRGITMPIGNAPFRFGRWFYRVESEGH</sequence>